<keyword evidence="2" id="KW-0001">2Fe-2S</keyword>
<proteinExistence type="inferred from homology"/>
<dbReference type="InterPro" id="IPR012675">
    <property type="entry name" value="Beta-grasp_dom_sf"/>
</dbReference>
<reference evidence="8" key="1">
    <citation type="submission" date="2013-05" db="EMBL/GenBank/DDBJ databases">
        <title>Genome assembly of Cystobacter fuscus DSM 2262.</title>
        <authorList>
            <person name="Sharma G."/>
            <person name="Khatri I."/>
            <person name="Kaur C."/>
            <person name="Mayilraj S."/>
            <person name="Subramanian S."/>
        </authorList>
    </citation>
    <scope>NUCLEOTIDE SEQUENCE [LARGE SCALE GENOMIC DNA]</scope>
    <source>
        <strain evidence="8">DSM 2262</strain>
    </source>
</reference>
<dbReference type="InterPro" id="IPR036010">
    <property type="entry name" value="2Fe-2S_ferredoxin-like_sf"/>
</dbReference>
<sequence>MPKVHFKSPLDDVTVEVSPGTTLLDAAEKAGAQVGHSCGGVCACSTCHVWVRKGLESLSEQRDEEMDRLDMGFDVRPYSRLSCQSEVGQTDVHVEITEESLSAYMDENPIVRRRLESEGKWPLKK</sequence>
<dbReference type="Proteomes" id="UP000011682">
    <property type="component" value="Unassembled WGS sequence"/>
</dbReference>
<dbReference type="OrthoDB" id="9793027at2"/>
<evidence type="ECO:0000313" key="8">
    <source>
        <dbReference type="EMBL" id="EPX62273.1"/>
    </source>
</evidence>
<dbReference type="GO" id="GO:0009055">
    <property type="term" value="F:electron transfer activity"/>
    <property type="evidence" value="ECO:0007669"/>
    <property type="project" value="TreeGrafter"/>
</dbReference>
<dbReference type="InterPro" id="IPR001055">
    <property type="entry name" value="Adrenodoxin-like"/>
</dbReference>
<dbReference type="Pfam" id="PF00111">
    <property type="entry name" value="Fer2"/>
    <property type="match status" value="1"/>
</dbReference>
<accession>S9R036</accession>
<dbReference type="PANTHER" id="PTHR23426">
    <property type="entry name" value="FERREDOXIN/ADRENODOXIN"/>
    <property type="match status" value="1"/>
</dbReference>
<keyword evidence="3" id="KW-0479">Metal-binding</keyword>
<evidence type="ECO:0000256" key="1">
    <source>
        <dbReference type="ARBA" id="ARBA00010914"/>
    </source>
</evidence>
<evidence type="ECO:0000259" key="7">
    <source>
        <dbReference type="PROSITE" id="PS51085"/>
    </source>
</evidence>
<comment type="similarity">
    <text evidence="1">Belongs to the adrenodoxin/putidaredoxin family.</text>
</comment>
<dbReference type="eggNOG" id="COG0633">
    <property type="taxonomic scope" value="Bacteria"/>
</dbReference>
<comment type="caution">
    <text evidence="8">The sequence shown here is derived from an EMBL/GenBank/DDBJ whole genome shotgun (WGS) entry which is preliminary data.</text>
</comment>
<dbReference type="SUPFAM" id="SSF54292">
    <property type="entry name" value="2Fe-2S ferredoxin-like"/>
    <property type="match status" value="1"/>
</dbReference>
<dbReference type="GO" id="GO:0051537">
    <property type="term" value="F:2 iron, 2 sulfur cluster binding"/>
    <property type="evidence" value="ECO:0007669"/>
    <property type="project" value="UniProtKB-KW"/>
</dbReference>
<dbReference type="PROSITE" id="PS51085">
    <property type="entry name" value="2FE2S_FER_2"/>
    <property type="match status" value="1"/>
</dbReference>
<evidence type="ECO:0000313" key="9">
    <source>
        <dbReference type="Proteomes" id="UP000011682"/>
    </source>
</evidence>
<dbReference type="PANTHER" id="PTHR23426:SF65">
    <property type="entry name" value="FERREDOXIN-2, MITOCHONDRIAL"/>
    <property type="match status" value="1"/>
</dbReference>
<dbReference type="CDD" id="cd00207">
    <property type="entry name" value="fer2"/>
    <property type="match status" value="1"/>
</dbReference>
<gene>
    <name evidence="8" type="ORF">D187_008460</name>
</gene>
<protein>
    <submittedName>
        <fullName evidence="8">Ferredoxin, 2Fe-2S</fullName>
    </submittedName>
</protein>
<keyword evidence="4" id="KW-0408">Iron</keyword>
<dbReference type="GO" id="GO:0046872">
    <property type="term" value="F:metal ion binding"/>
    <property type="evidence" value="ECO:0007669"/>
    <property type="project" value="UniProtKB-KW"/>
</dbReference>
<dbReference type="AlphaFoldDB" id="S9R036"/>
<dbReference type="RefSeq" id="WP_002623341.1">
    <property type="nucleotide sequence ID" value="NZ_ANAH02000007.1"/>
</dbReference>
<dbReference type="PRINTS" id="PR00355">
    <property type="entry name" value="ADRENODOXIN"/>
</dbReference>
<evidence type="ECO:0000256" key="3">
    <source>
        <dbReference type="ARBA" id="ARBA00022723"/>
    </source>
</evidence>
<name>S9R036_CYSF2</name>
<evidence type="ECO:0000256" key="5">
    <source>
        <dbReference type="ARBA" id="ARBA00023014"/>
    </source>
</evidence>
<feature type="domain" description="2Fe-2S ferredoxin-type" evidence="7">
    <location>
        <begin position="2"/>
        <end position="100"/>
    </location>
</feature>
<keyword evidence="5" id="KW-0411">Iron-sulfur</keyword>
<dbReference type="Gene3D" id="3.10.20.30">
    <property type="match status" value="1"/>
</dbReference>
<keyword evidence="9" id="KW-1185">Reference proteome</keyword>
<evidence type="ECO:0000256" key="4">
    <source>
        <dbReference type="ARBA" id="ARBA00023004"/>
    </source>
</evidence>
<organism evidence="8 9">
    <name type="scientific">Cystobacter fuscus (strain ATCC 25194 / DSM 2262 / NBRC 100088 / M29)</name>
    <dbReference type="NCBI Taxonomy" id="1242864"/>
    <lineage>
        <taxon>Bacteria</taxon>
        <taxon>Pseudomonadati</taxon>
        <taxon>Myxococcota</taxon>
        <taxon>Myxococcia</taxon>
        <taxon>Myxococcales</taxon>
        <taxon>Cystobacterineae</taxon>
        <taxon>Archangiaceae</taxon>
        <taxon>Cystobacter</taxon>
    </lineage>
</organism>
<evidence type="ECO:0000256" key="2">
    <source>
        <dbReference type="ARBA" id="ARBA00022714"/>
    </source>
</evidence>
<comment type="cofactor">
    <cofactor evidence="6">
        <name>[2Fe-2S] cluster</name>
        <dbReference type="ChEBI" id="CHEBI:190135"/>
    </cofactor>
</comment>
<dbReference type="EMBL" id="ANAH02000007">
    <property type="protein sequence ID" value="EPX62273.1"/>
    <property type="molecule type" value="Genomic_DNA"/>
</dbReference>
<evidence type="ECO:0000256" key="6">
    <source>
        <dbReference type="ARBA" id="ARBA00034078"/>
    </source>
</evidence>
<dbReference type="GO" id="GO:0140647">
    <property type="term" value="P:P450-containing electron transport chain"/>
    <property type="evidence" value="ECO:0007669"/>
    <property type="project" value="InterPro"/>
</dbReference>
<dbReference type="InterPro" id="IPR001041">
    <property type="entry name" value="2Fe-2S_ferredoxin-type"/>
</dbReference>